<comment type="caution">
    <text evidence="2">The sequence shown here is derived from an EMBL/GenBank/DDBJ whole genome shotgun (WGS) entry which is preliminary data.</text>
</comment>
<protein>
    <submittedName>
        <fullName evidence="2">Uncharacterized protein</fullName>
    </submittedName>
</protein>
<dbReference type="Proteomes" id="UP000095767">
    <property type="component" value="Unassembled WGS sequence"/>
</dbReference>
<evidence type="ECO:0000256" key="1">
    <source>
        <dbReference type="SAM" id="MobiDB-lite"/>
    </source>
</evidence>
<sequence>MAEIALSLVMRLVQEISARLLLDASVLAEKEATLLRSVPGNIRSRIVEVSERNRRYDLVAPYESTSSYMTIMVVLDHMRSRFLDTTQNDNSGDPKKEVDSWASASPKETSKGAPKVAAIAGMCGSGKTNLAQWKSLEFLKDSVLKSENGEMIPEDKEDFQDLDLDSLKVATVLRRWVAEGLVREMTGMSTEAVAVSQLCIKQ</sequence>
<proteinExistence type="predicted"/>
<organism evidence="2 3">
    <name type="scientific">Dichanthelium oligosanthes</name>
    <dbReference type="NCBI Taxonomy" id="888268"/>
    <lineage>
        <taxon>Eukaryota</taxon>
        <taxon>Viridiplantae</taxon>
        <taxon>Streptophyta</taxon>
        <taxon>Embryophyta</taxon>
        <taxon>Tracheophyta</taxon>
        <taxon>Spermatophyta</taxon>
        <taxon>Magnoliopsida</taxon>
        <taxon>Liliopsida</taxon>
        <taxon>Poales</taxon>
        <taxon>Poaceae</taxon>
        <taxon>PACMAD clade</taxon>
        <taxon>Panicoideae</taxon>
        <taxon>Panicodae</taxon>
        <taxon>Paniceae</taxon>
        <taxon>Dichantheliinae</taxon>
        <taxon>Dichanthelium</taxon>
    </lineage>
</organism>
<keyword evidence="3" id="KW-1185">Reference proteome</keyword>
<dbReference type="EMBL" id="LWDX02039980">
    <property type="protein sequence ID" value="OEL24297.1"/>
    <property type="molecule type" value="Genomic_DNA"/>
</dbReference>
<evidence type="ECO:0000313" key="2">
    <source>
        <dbReference type="EMBL" id="OEL24297.1"/>
    </source>
</evidence>
<reference evidence="2 3" key="1">
    <citation type="submission" date="2016-09" db="EMBL/GenBank/DDBJ databases">
        <title>The draft genome of Dichanthelium oligosanthes: A C3 panicoid grass species.</title>
        <authorList>
            <person name="Studer A.J."/>
            <person name="Schnable J.C."/>
            <person name="Brutnell T.P."/>
        </authorList>
    </citation>
    <scope>NUCLEOTIDE SEQUENCE [LARGE SCALE GENOMIC DNA]</scope>
    <source>
        <strain evidence="3">cv. Kellogg 1175</strain>
        <tissue evidence="2">Leaf</tissue>
    </source>
</reference>
<gene>
    <name evidence="2" type="ORF">BAE44_0014683</name>
</gene>
<evidence type="ECO:0000313" key="3">
    <source>
        <dbReference type="Proteomes" id="UP000095767"/>
    </source>
</evidence>
<feature type="region of interest" description="Disordered" evidence="1">
    <location>
        <begin position="85"/>
        <end position="114"/>
    </location>
</feature>
<dbReference type="AlphaFoldDB" id="A0A1E5VGR0"/>
<dbReference type="OrthoDB" id="1394818at2759"/>
<name>A0A1E5VGR0_9POAL</name>
<accession>A0A1E5VGR0</accession>